<evidence type="ECO:0000256" key="1">
    <source>
        <dbReference type="SAM" id="MobiDB-lite"/>
    </source>
</evidence>
<feature type="compositionally biased region" description="Basic and acidic residues" evidence="1">
    <location>
        <begin position="38"/>
        <end position="53"/>
    </location>
</feature>
<dbReference type="EMBL" id="MU005601">
    <property type="protein sequence ID" value="KAF2679804.1"/>
    <property type="molecule type" value="Genomic_DNA"/>
</dbReference>
<sequence length="242" mass="26701">MADVRSLLRQERAARQQAKPPKRSAAPAAAPVSRKRKAADDEVEERKRTRTEEQAGVPAGFFDGGITNEEDQISADASQTATDLGAMQTDDTPQALEVPTPQADPNAADDAELDAFLNEMSHAAEAQRATAKQYSGAVIEAAPITAAELAAQAREDMSAQRAKRDEEMEGEREDAARALEDEFDEMEGLEERMKRLREQREALRIKHVVAKASDVVLPTPHAEEEESNSEEDDWDDWSFRPS</sequence>
<proteinExistence type="predicted"/>
<accession>A0A6G1INH9</accession>
<evidence type="ECO:0000313" key="2">
    <source>
        <dbReference type="EMBL" id="KAF2679804.1"/>
    </source>
</evidence>
<feature type="compositionally biased region" description="Basic and acidic residues" evidence="1">
    <location>
        <begin position="1"/>
        <end position="14"/>
    </location>
</feature>
<dbReference type="Proteomes" id="UP000799291">
    <property type="component" value="Unassembled WGS sequence"/>
</dbReference>
<organism evidence="2 3">
    <name type="scientific">Lentithecium fluviatile CBS 122367</name>
    <dbReference type="NCBI Taxonomy" id="1168545"/>
    <lineage>
        <taxon>Eukaryota</taxon>
        <taxon>Fungi</taxon>
        <taxon>Dikarya</taxon>
        <taxon>Ascomycota</taxon>
        <taxon>Pezizomycotina</taxon>
        <taxon>Dothideomycetes</taxon>
        <taxon>Pleosporomycetidae</taxon>
        <taxon>Pleosporales</taxon>
        <taxon>Massarineae</taxon>
        <taxon>Lentitheciaceae</taxon>
        <taxon>Lentithecium</taxon>
    </lineage>
</organism>
<dbReference type="OrthoDB" id="77607at2759"/>
<dbReference type="AlphaFoldDB" id="A0A6G1INH9"/>
<feature type="compositionally biased region" description="Acidic residues" evidence="1">
    <location>
        <begin position="223"/>
        <end position="236"/>
    </location>
</feature>
<reference evidence="2" key="1">
    <citation type="journal article" date="2020" name="Stud. Mycol.">
        <title>101 Dothideomycetes genomes: a test case for predicting lifestyles and emergence of pathogens.</title>
        <authorList>
            <person name="Haridas S."/>
            <person name="Albert R."/>
            <person name="Binder M."/>
            <person name="Bloem J."/>
            <person name="Labutti K."/>
            <person name="Salamov A."/>
            <person name="Andreopoulos B."/>
            <person name="Baker S."/>
            <person name="Barry K."/>
            <person name="Bills G."/>
            <person name="Bluhm B."/>
            <person name="Cannon C."/>
            <person name="Castanera R."/>
            <person name="Culley D."/>
            <person name="Daum C."/>
            <person name="Ezra D."/>
            <person name="Gonzalez J."/>
            <person name="Henrissat B."/>
            <person name="Kuo A."/>
            <person name="Liang C."/>
            <person name="Lipzen A."/>
            <person name="Lutzoni F."/>
            <person name="Magnuson J."/>
            <person name="Mondo S."/>
            <person name="Nolan M."/>
            <person name="Ohm R."/>
            <person name="Pangilinan J."/>
            <person name="Park H.-J."/>
            <person name="Ramirez L."/>
            <person name="Alfaro M."/>
            <person name="Sun H."/>
            <person name="Tritt A."/>
            <person name="Yoshinaga Y."/>
            <person name="Zwiers L.-H."/>
            <person name="Turgeon B."/>
            <person name="Goodwin S."/>
            <person name="Spatafora J."/>
            <person name="Crous P."/>
            <person name="Grigoriev I."/>
        </authorList>
    </citation>
    <scope>NUCLEOTIDE SEQUENCE</scope>
    <source>
        <strain evidence="2">CBS 122367</strain>
    </source>
</reference>
<name>A0A6G1INH9_9PLEO</name>
<keyword evidence="3" id="KW-1185">Reference proteome</keyword>
<feature type="region of interest" description="Disordered" evidence="1">
    <location>
        <begin position="214"/>
        <end position="242"/>
    </location>
</feature>
<gene>
    <name evidence="2" type="ORF">K458DRAFT_422087</name>
</gene>
<feature type="compositionally biased region" description="Low complexity" evidence="1">
    <location>
        <begin position="23"/>
        <end position="32"/>
    </location>
</feature>
<feature type="region of interest" description="Disordered" evidence="1">
    <location>
        <begin position="151"/>
        <end position="185"/>
    </location>
</feature>
<evidence type="ECO:0000313" key="3">
    <source>
        <dbReference type="Proteomes" id="UP000799291"/>
    </source>
</evidence>
<feature type="compositionally biased region" description="Basic and acidic residues" evidence="1">
    <location>
        <begin position="153"/>
        <end position="166"/>
    </location>
</feature>
<feature type="region of interest" description="Disordered" evidence="1">
    <location>
        <begin position="1"/>
        <end position="108"/>
    </location>
</feature>
<protein>
    <submittedName>
        <fullName evidence="2">Uncharacterized protein</fullName>
    </submittedName>
</protein>